<dbReference type="InterPro" id="IPR005839">
    <property type="entry name" value="Methylthiotransferase"/>
</dbReference>
<dbReference type="GO" id="GO:0035598">
    <property type="term" value="F:tRNA (N(6)-L-threonylcarbamoyladenosine(37)-C(2))-methylthiotransferase activity"/>
    <property type="evidence" value="ECO:0007669"/>
    <property type="project" value="UniProtKB-EC"/>
</dbReference>
<dbReference type="Proteomes" id="UP000265930">
    <property type="component" value="Unassembled WGS sequence"/>
</dbReference>
<dbReference type="SFLD" id="SFLDG01082">
    <property type="entry name" value="B12-binding_domain_containing"/>
    <property type="match status" value="1"/>
</dbReference>
<dbReference type="Gene3D" id="3.80.30.20">
    <property type="entry name" value="tm_1862 like domain"/>
    <property type="match status" value="1"/>
</dbReference>
<dbReference type="Pfam" id="PF01938">
    <property type="entry name" value="TRAM"/>
    <property type="match status" value="1"/>
</dbReference>
<dbReference type="SUPFAM" id="SSF102114">
    <property type="entry name" value="Radical SAM enzymes"/>
    <property type="match status" value="1"/>
</dbReference>
<dbReference type="InterPro" id="IPR013848">
    <property type="entry name" value="Methylthiotransferase_N"/>
</dbReference>
<dbReference type="InterPro" id="IPR023404">
    <property type="entry name" value="rSAM_horseshoe"/>
</dbReference>
<evidence type="ECO:0000313" key="20">
    <source>
        <dbReference type="EMBL" id="RII34708.1"/>
    </source>
</evidence>
<dbReference type="SMART" id="SM00729">
    <property type="entry name" value="Elp3"/>
    <property type="match status" value="1"/>
</dbReference>
<dbReference type="GO" id="GO:0046872">
    <property type="term" value="F:metal ion binding"/>
    <property type="evidence" value="ECO:0007669"/>
    <property type="project" value="UniProtKB-KW"/>
</dbReference>
<evidence type="ECO:0000256" key="6">
    <source>
        <dbReference type="ARBA" id="ARBA00022679"/>
    </source>
</evidence>
<dbReference type="Pfam" id="PF00919">
    <property type="entry name" value="UPF0004"/>
    <property type="match status" value="1"/>
</dbReference>
<dbReference type="CDD" id="cd01335">
    <property type="entry name" value="Radical_SAM"/>
    <property type="match status" value="1"/>
</dbReference>
<keyword evidence="5" id="KW-0963">Cytoplasm</keyword>
<keyword evidence="10" id="KW-0408">Iron</keyword>
<evidence type="ECO:0000259" key="17">
    <source>
        <dbReference type="PROSITE" id="PS51449"/>
    </source>
</evidence>
<evidence type="ECO:0000256" key="1">
    <source>
        <dbReference type="ARBA" id="ARBA00001966"/>
    </source>
</evidence>
<dbReference type="SFLD" id="SFLDF00295">
    <property type="entry name" value="threonylcarbamoyladenosine_tRN"/>
    <property type="match status" value="1"/>
</dbReference>
<dbReference type="EMBL" id="MZGT01000044">
    <property type="protein sequence ID" value="OPJ60013.1"/>
    <property type="molecule type" value="Genomic_DNA"/>
</dbReference>
<dbReference type="PROSITE" id="PS01278">
    <property type="entry name" value="MTTASE_RADICAL"/>
    <property type="match status" value="1"/>
</dbReference>
<dbReference type="RefSeq" id="WP_079440811.1">
    <property type="nucleotide sequence ID" value="NZ_JBLZIA010000018.1"/>
</dbReference>
<reference evidence="19 21" key="1">
    <citation type="submission" date="2017-03" db="EMBL/GenBank/DDBJ databases">
        <title>Genome sequence of Clostridium chromiireducens DSM 23318.</title>
        <authorList>
            <person name="Poehlein A."/>
            <person name="Daniel R."/>
        </authorList>
    </citation>
    <scope>NUCLEOTIDE SEQUENCE [LARGE SCALE GENOMIC DNA]</scope>
    <source>
        <strain evidence="19 21">DSM 23318</strain>
    </source>
</reference>
<dbReference type="GO" id="GO:0051539">
    <property type="term" value="F:4 iron, 4 sulfur cluster binding"/>
    <property type="evidence" value="ECO:0007669"/>
    <property type="project" value="UniProtKB-KW"/>
</dbReference>
<feature type="domain" description="TRAM" evidence="16">
    <location>
        <begin position="403"/>
        <end position="466"/>
    </location>
</feature>
<dbReference type="EC" id="2.8.4.5" evidence="3"/>
<evidence type="ECO:0000256" key="10">
    <source>
        <dbReference type="ARBA" id="ARBA00023004"/>
    </source>
</evidence>
<dbReference type="InterPro" id="IPR006638">
    <property type="entry name" value="Elp3/MiaA/NifB-like_rSAM"/>
</dbReference>
<dbReference type="FunFam" id="3.40.50.12160:FF:000004">
    <property type="entry name" value="Threonylcarbamoyladenosine tRNA methylthiotransferase MtaB"/>
    <property type="match status" value="1"/>
</dbReference>
<dbReference type="Gene3D" id="3.40.50.12160">
    <property type="entry name" value="Methylthiotransferase, N-terminal domain"/>
    <property type="match status" value="1"/>
</dbReference>
<dbReference type="EMBL" id="QXDJ01000002">
    <property type="protein sequence ID" value="RII34708.1"/>
    <property type="molecule type" value="Genomic_DNA"/>
</dbReference>
<comment type="function">
    <text evidence="2">Catalyzes the methylthiolation of N6-threonylcarbamoyladenosine (t(6)A), leading to the formation of 2-methylthio-N6-threonylcarbamoyladenosine (ms(2)t(6)A) at position 37 in tRNAs that read codons beginning with adenine.</text>
</comment>
<evidence type="ECO:0000256" key="3">
    <source>
        <dbReference type="ARBA" id="ARBA00013273"/>
    </source>
</evidence>
<evidence type="ECO:0000256" key="7">
    <source>
        <dbReference type="ARBA" id="ARBA00022691"/>
    </source>
</evidence>
<reference evidence="20 22" key="2">
    <citation type="submission" date="2018-08" db="EMBL/GenBank/DDBJ databases">
        <title>Genome of Clostridium chromiireducens C1, DSM12136.</title>
        <authorList>
            <person name="Xing M."/>
            <person name="Wei Y."/>
            <person name="Ang E.L."/>
            <person name="Zhao H."/>
            <person name="Zhang Y."/>
        </authorList>
    </citation>
    <scope>NUCLEOTIDE SEQUENCE [LARGE SCALE GENOMIC DNA]</scope>
    <source>
        <strain evidence="20 22">C1</strain>
    </source>
</reference>
<accession>A0A1V4IJA8</accession>
<comment type="cofactor">
    <cofactor evidence="1">
        <name>[4Fe-4S] cluster</name>
        <dbReference type="ChEBI" id="CHEBI:49883"/>
    </cofactor>
</comment>
<comment type="caution">
    <text evidence="19">The sequence shown here is derived from an EMBL/GenBank/DDBJ whole genome shotgun (WGS) entry which is preliminary data.</text>
</comment>
<dbReference type="NCBIfam" id="TIGR00089">
    <property type="entry name" value="MiaB/RimO family radical SAM methylthiotransferase"/>
    <property type="match status" value="1"/>
</dbReference>
<evidence type="ECO:0000256" key="15">
    <source>
        <dbReference type="ARBA" id="ARBA00069898"/>
    </source>
</evidence>
<feature type="domain" description="Radical SAM core" evidence="18">
    <location>
        <begin position="170"/>
        <end position="400"/>
    </location>
</feature>
<evidence type="ECO:0000259" key="16">
    <source>
        <dbReference type="PROSITE" id="PS50926"/>
    </source>
</evidence>
<dbReference type="PROSITE" id="PS51449">
    <property type="entry name" value="MTTASE_N"/>
    <property type="match status" value="1"/>
</dbReference>
<dbReference type="InterPro" id="IPR038135">
    <property type="entry name" value="Methylthiotransferase_N_sf"/>
</dbReference>
<feature type="domain" description="MTTase N-terminal" evidence="17">
    <location>
        <begin position="33"/>
        <end position="145"/>
    </location>
</feature>
<dbReference type="InterPro" id="IPR020612">
    <property type="entry name" value="Methylthiotransferase_CS"/>
</dbReference>
<evidence type="ECO:0000256" key="5">
    <source>
        <dbReference type="ARBA" id="ARBA00022490"/>
    </source>
</evidence>
<evidence type="ECO:0000256" key="2">
    <source>
        <dbReference type="ARBA" id="ARBA00002399"/>
    </source>
</evidence>
<dbReference type="InterPro" id="IPR006467">
    <property type="entry name" value="MiaB-like_bact"/>
</dbReference>
<dbReference type="InterPro" id="IPR007197">
    <property type="entry name" value="rSAM"/>
</dbReference>
<organism evidence="19 21">
    <name type="scientific">Clostridium chromiireducens</name>
    <dbReference type="NCBI Taxonomy" id="225345"/>
    <lineage>
        <taxon>Bacteria</taxon>
        <taxon>Bacillati</taxon>
        <taxon>Bacillota</taxon>
        <taxon>Clostridia</taxon>
        <taxon>Eubacteriales</taxon>
        <taxon>Clostridiaceae</taxon>
        <taxon>Clostridium</taxon>
    </lineage>
</organism>
<evidence type="ECO:0000256" key="14">
    <source>
        <dbReference type="ARBA" id="ARBA00061574"/>
    </source>
</evidence>
<dbReference type="PROSITE" id="PS50926">
    <property type="entry name" value="TRAM"/>
    <property type="match status" value="1"/>
</dbReference>
<keyword evidence="11" id="KW-0411">Iron-sulfur</keyword>
<dbReference type="OrthoDB" id="9805215at2"/>
<dbReference type="Proteomes" id="UP000191056">
    <property type="component" value="Unassembled WGS sequence"/>
</dbReference>
<dbReference type="NCBIfam" id="TIGR01579">
    <property type="entry name" value="MiaB-like-C"/>
    <property type="match status" value="1"/>
</dbReference>
<comment type="similarity">
    <text evidence="14">Belongs to the methylthiotransferase family. MtaB subfamily.</text>
</comment>
<proteinExistence type="inferred from homology"/>
<evidence type="ECO:0000259" key="18">
    <source>
        <dbReference type="PROSITE" id="PS51918"/>
    </source>
</evidence>
<keyword evidence="7" id="KW-0949">S-adenosyl-L-methionine</keyword>
<dbReference type="InterPro" id="IPR002792">
    <property type="entry name" value="TRAM_dom"/>
</dbReference>
<evidence type="ECO:0000313" key="19">
    <source>
        <dbReference type="EMBL" id="OPJ60013.1"/>
    </source>
</evidence>
<keyword evidence="6 19" id="KW-0808">Transferase</keyword>
<dbReference type="AlphaFoldDB" id="A0A1V4IJA8"/>
<evidence type="ECO:0000256" key="12">
    <source>
        <dbReference type="ARBA" id="ARBA00031213"/>
    </source>
</evidence>
<evidence type="ECO:0000256" key="11">
    <source>
        <dbReference type="ARBA" id="ARBA00023014"/>
    </source>
</evidence>
<gene>
    <name evidence="19" type="primary">mtaB</name>
    <name evidence="19" type="ORF">CLCHR_31990</name>
    <name evidence="20" type="ORF">D2A34_05675</name>
</gene>
<evidence type="ECO:0000313" key="21">
    <source>
        <dbReference type="Proteomes" id="UP000191056"/>
    </source>
</evidence>
<dbReference type="PANTHER" id="PTHR11918">
    <property type="entry name" value="RADICAL SAM PROTEINS"/>
    <property type="match status" value="1"/>
</dbReference>
<dbReference type="SFLD" id="SFLDG01061">
    <property type="entry name" value="methylthiotransferase"/>
    <property type="match status" value="1"/>
</dbReference>
<evidence type="ECO:0000256" key="13">
    <source>
        <dbReference type="ARBA" id="ARBA00051661"/>
    </source>
</evidence>
<name>A0A1V4IJA8_9CLOT</name>
<keyword evidence="8" id="KW-0819">tRNA processing</keyword>
<dbReference type="InterPro" id="IPR034557">
    <property type="entry name" value="ThrcA_tRNA_MEthiotransferase"/>
</dbReference>
<evidence type="ECO:0000256" key="4">
    <source>
        <dbReference type="ARBA" id="ARBA00022485"/>
    </source>
</evidence>
<evidence type="ECO:0000313" key="22">
    <source>
        <dbReference type="Proteomes" id="UP000265930"/>
    </source>
</evidence>
<dbReference type="PROSITE" id="PS51918">
    <property type="entry name" value="RADICAL_SAM"/>
    <property type="match status" value="1"/>
</dbReference>
<keyword evidence="4" id="KW-0004">4Fe-4S</keyword>
<keyword evidence="9" id="KW-0479">Metal-binding</keyword>
<comment type="catalytic activity">
    <reaction evidence="13">
        <text>N(6)-L-threonylcarbamoyladenosine(37) in tRNA + (sulfur carrier)-SH + AH2 + 2 S-adenosyl-L-methionine = 2-methylsulfanyl-N(6)-L-threonylcarbamoyladenosine(37) in tRNA + (sulfur carrier)-H + 5'-deoxyadenosine + L-methionine + A + S-adenosyl-L-homocysteine + 2 H(+)</text>
        <dbReference type="Rhea" id="RHEA:37075"/>
        <dbReference type="Rhea" id="RHEA-COMP:10163"/>
        <dbReference type="Rhea" id="RHEA-COMP:11092"/>
        <dbReference type="Rhea" id="RHEA-COMP:14737"/>
        <dbReference type="Rhea" id="RHEA-COMP:14739"/>
        <dbReference type="ChEBI" id="CHEBI:13193"/>
        <dbReference type="ChEBI" id="CHEBI:15378"/>
        <dbReference type="ChEBI" id="CHEBI:17319"/>
        <dbReference type="ChEBI" id="CHEBI:17499"/>
        <dbReference type="ChEBI" id="CHEBI:29917"/>
        <dbReference type="ChEBI" id="CHEBI:57844"/>
        <dbReference type="ChEBI" id="CHEBI:57856"/>
        <dbReference type="ChEBI" id="CHEBI:59789"/>
        <dbReference type="ChEBI" id="CHEBI:64428"/>
        <dbReference type="ChEBI" id="CHEBI:74418"/>
        <dbReference type="ChEBI" id="CHEBI:74420"/>
        <dbReference type="EC" id="2.8.4.5"/>
    </reaction>
</comment>
<dbReference type="SFLD" id="SFLDS00029">
    <property type="entry name" value="Radical_SAM"/>
    <property type="match status" value="1"/>
</dbReference>
<evidence type="ECO:0000256" key="9">
    <source>
        <dbReference type="ARBA" id="ARBA00022723"/>
    </source>
</evidence>
<dbReference type="InterPro" id="IPR058240">
    <property type="entry name" value="rSAM_sf"/>
</dbReference>
<dbReference type="Pfam" id="PF04055">
    <property type="entry name" value="Radical_SAM"/>
    <property type="match status" value="1"/>
</dbReference>
<dbReference type="FunFam" id="3.80.30.20:FF:000001">
    <property type="entry name" value="tRNA-2-methylthio-N(6)-dimethylallyladenosine synthase 2"/>
    <property type="match status" value="1"/>
</dbReference>
<evidence type="ECO:0000256" key="8">
    <source>
        <dbReference type="ARBA" id="ARBA00022694"/>
    </source>
</evidence>
<protein>
    <recommendedName>
        <fullName evidence="15">Threonylcarbamoyladenosine tRNA methylthiotransferase MtaB</fullName>
        <ecNumber evidence="3">2.8.4.5</ecNumber>
    </recommendedName>
    <alternativeName>
        <fullName evidence="12">tRNA-t(6)A37 methylthiotransferase</fullName>
    </alternativeName>
</protein>
<sequence length="466" mass="52955">MGENQKKIVRVNNKSELKKIPNKQFKKSSEGKSLVAFATLGCRVNHYETEAMAEKFIREGYEVTDFENFADVYVINTCSVTNMSDKKSRQIISKARRRNENAIIAAVGCYSQVSPEEVSKIEGVDVVLGTRNKGDIVYYVNKAKDEQKPQLMVGEVLKNKQFEELNIEEYQDKTRAFLKIQDGCNRFCAYCLIPYTRGTTCSKDPQKVLEEIKKLSEHGFKEIILSGIHTASYGVDLDGNVTLITLLEEIEKMGGIERVRIGSIEPSFFTDEVIEKMKNMKKLCPQFHLSLQSGCDSTLKRMNRRYTAKEYEDAVNRIRENLKDASITTDVIVGFPGETDEEFNETYEYLKRIKLTKTHVFKFSPRKGTKAADMPNQIDGTIKDKRSKALIELNAKNEGDFSESLVGRELDVLVEQEVPNKLGVFEGYTRNYVKVEIQSGNEHMIGKIIPCKIEEANGDYVVGKII</sequence>
<dbReference type="PANTHER" id="PTHR11918:SF45">
    <property type="entry name" value="THREONYLCARBAMOYLADENOSINE TRNA METHYLTHIOTRANSFERASE"/>
    <property type="match status" value="1"/>
</dbReference>
<keyword evidence="21" id="KW-1185">Reference proteome</keyword>
<dbReference type="STRING" id="225345.CLCHR_31990"/>